<keyword evidence="9" id="KW-0998">Cell outer membrane</keyword>
<accession>A0ABQ6DZT1</accession>
<proteinExistence type="inferred from homology"/>
<dbReference type="Pfam" id="PF03958">
    <property type="entry name" value="Secretin_N"/>
    <property type="match status" value="3"/>
</dbReference>
<dbReference type="InterPro" id="IPR013356">
    <property type="entry name" value="T2SS_GspD"/>
</dbReference>
<keyword evidence="5" id="KW-0812">Transmembrane</keyword>
<dbReference type="NCBIfam" id="TIGR02517">
    <property type="entry name" value="type_II_gspD"/>
    <property type="match status" value="1"/>
</dbReference>
<dbReference type="InterPro" id="IPR001775">
    <property type="entry name" value="GspD/PilQ"/>
</dbReference>
<keyword evidence="6 12" id="KW-0732">Signal</keyword>
<dbReference type="Pfam" id="PF21305">
    <property type="entry name" value="type_II_gspD_N0"/>
    <property type="match status" value="1"/>
</dbReference>
<evidence type="ECO:0000256" key="5">
    <source>
        <dbReference type="ARBA" id="ARBA00022692"/>
    </source>
</evidence>
<evidence type="ECO:0000259" key="13">
    <source>
        <dbReference type="Pfam" id="PF00263"/>
    </source>
</evidence>
<keyword evidence="17" id="KW-1185">Reference proteome</keyword>
<dbReference type="PANTHER" id="PTHR30332:SF24">
    <property type="entry name" value="SECRETIN GSPD-RELATED"/>
    <property type="match status" value="1"/>
</dbReference>
<feature type="region of interest" description="Disordered" evidence="11">
    <location>
        <begin position="301"/>
        <end position="323"/>
    </location>
</feature>
<gene>
    <name evidence="16" type="primary">gspD</name>
    <name evidence="16" type="ORF">GCM10007916_16880</name>
</gene>
<dbReference type="InterPro" id="IPR004845">
    <property type="entry name" value="T2SS_GspD_CS"/>
</dbReference>
<evidence type="ECO:0000256" key="6">
    <source>
        <dbReference type="ARBA" id="ARBA00022729"/>
    </source>
</evidence>
<dbReference type="InterPro" id="IPR005644">
    <property type="entry name" value="NolW-like"/>
</dbReference>
<keyword evidence="8" id="KW-0472">Membrane</keyword>
<protein>
    <submittedName>
        <fullName evidence="16">Type II secretion system protein GspD</fullName>
    </submittedName>
</protein>
<dbReference type="PROSITE" id="PS00875">
    <property type="entry name" value="T2SP_D"/>
    <property type="match status" value="1"/>
</dbReference>
<comment type="caution">
    <text evidence="16">The sequence shown here is derived from an EMBL/GenBank/DDBJ whole genome shotgun (WGS) entry which is preliminary data.</text>
</comment>
<evidence type="ECO:0000256" key="8">
    <source>
        <dbReference type="ARBA" id="ARBA00023136"/>
    </source>
</evidence>
<evidence type="ECO:0000313" key="16">
    <source>
        <dbReference type="EMBL" id="GLS90621.1"/>
    </source>
</evidence>
<dbReference type="Gene3D" id="3.30.1370.120">
    <property type="match status" value="3"/>
</dbReference>
<dbReference type="InterPro" id="IPR050810">
    <property type="entry name" value="Bact_Secretion_Sys_Channel"/>
</dbReference>
<evidence type="ECO:0000256" key="11">
    <source>
        <dbReference type="SAM" id="MobiDB-lite"/>
    </source>
</evidence>
<dbReference type="EMBL" id="BSPQ01000005">
    <property type="protein sequence ID" value="GLS90621.1"/>
    <property type="molecule type" value="Genomic_DNA"/>
</dbReference>
<dbReference type="InterPro" id="IPR038591">
    <property type="entry name" value="NolW-like_sf"/>
</dbReference>
<dbReference type="PANTHER" id="PTHR30332">
    <property type="entry name" value="PROBABLE GENERAL SECRETION PATHWAY PROTEIN D"/>
    <property type="match status" value="1"/>
</dbReference>
<feature type="compositionally biased region" description="Low complexity" evidence="11">
    <location>
        <begin position="306"/>
        <end position="319"/>
    </location>
</feature>
<keyword evidence="4" id="KW-1134">Transmembrane beta strand</keyword>
<evidence type="ECO:0000256" key="9">
    <source>
        <dbReference type="ARBA" id="ARBA00023237"/>
    </source>
</evidence>
<dbReference type="Pfam" id="PF00263">
    <property type="entry name" value="Secretin"/>
    <property type="match status" value="1"/>
</dbReference>
<evidence type="ECO:0000256" key="10">
    <source>
        <dbReference type="RuleBase" id="RU004004"/>
    </source>
</evidence>
<dbReference type="Proteomes" id="UP001157353">
    <property type="component" value="Unassembled WGS sequence"/>
</dbReference>
<reference evidence="17" key="1">
    <citation type="journal article" date="2019" name="Int. J. Syst. Evol. Microbiol.">
        <title>The Global Catalogue of Microorganisms (GCM) 10K type strain sequencing project: providing services to taxonomists for standard genome sequencing and annotation.</title>
        <authorList>
            <consortium name="The Broad Institute Genomics Platform"/>
            <consortium name="The Broad Institute Genome Sequencing Center for Infectious Disease"/>
            <person name="Wu L."/>
            <person name="Ma J."/>
        </authorList>
    </citation>
    <scope>NUCLEOTIDE SEQUENCE [LARGE SCALE GENOMIC DNA]</scope>
    <source>
        <strain evidence="17">NBRC 103166</strain>
    </source>
</reference>
<organism evidence="16 17">
    <name type="scientific">Psychromonas marina</name>
    <dbReference type="NCBI Taxonomy" id="88364"/>
    <lineage>
        <taxon>Bacteria</taxon>
        <taxon>Pseudomonadati</taxon>
        <taxon>Pseudomonadota</taxon>
        <taxon>Gammaproteobacteria</taxon>
        <taxon>Alteromonadales</taxon>
        <taxon>Psychromonadaceae</taxon>
        <taxon>Psychromonas</taxon>
    </lineage>
</organism>
<evidence type="ECO:0000313" key="17">
    <source>
        <dbReference type="Proteomes" id="UP001157353"/>
    </source>
</evidence>
<sequence>MVFLGMKNRVSKLLNLGFLAAALSVTQMSSVVAAEYSASFKNADINEFINIVGKNLKKTIILDPTVRGSINVRSYDLLNEAQYYQFFLNVLEVYGFAIVEMDNGIVKVIKAKDAKVSAIPVVDDGEQFRGDEMVTRVVPVTNVSVRELAPLLRQLNDNAGGGNVVHYDPSNVIMITGRAAVVNRLVQIINRVDKAGDQEVDIVKLEYASALEMVKVVTAIQKPASGSKNTTPSILLPRLVADERTNSLIISGEKQTRQRIITLVRKLDNELKNDGNTRVFYLKYANAGEVVDVLKGVSKSLEKPTSKSSSSSSNRSGLSIEPHEGTNSIVVSAQPALMSSLSSIIRQLDIRRAQVLVEAIIVEVSEGDGINLSVQWATPAGGTSFNDNGVSTGEVIGAAYQVRNDDDDLDGVIDVLGKISGGVAGYVGDDWGVMLQAISSNSSSNILATPSLTTLDNQEANFIVGDEVPVLTGATSSSGNDNPFQTIERKEVGIKLKVTPQINDGDAVQLVIEQEVSNIKGETSVDVIFATRSVKTTVLAKSGETIIIGGLIDEQVSESVSKVPLLGDIPWLGHLFKSTKSSTEKRNLMIFLRATIIRDDETMSNLSTRKYGLMRELQLGRGEDGINLMPNTNVPVLPEWGQSHEINPDEYLSKKGLKRAKQSLTEQEKKALSLDSIDAQDDK</sequence>
<evidence type="ECO:0000256" key="12">
    <source>
        <dbReference type="SAM" id="SignalP"/>
    </source>
</evidence>
<evidence type="ECO:0000256" key="2">
    <source>
        <dbReference type="ARBA" id="ARBA00006980"/>
    </source>
</evidence>
<feature type="chain" id="PRO_5047204780" evidence="12">
    <location>
        <begin position="34"/>
        <end position="683"/>
    </location>
</feature>
<feature type="domain" description="NolW-like" evidence="14">
    <location>
        <begin position="201"/>
        <end position="269"/>
    </location>
</feature>
<evidence type="ECO:0000256" key="4">
    <source>
        <dbReference type="ARBA" id="ARBA00022452"/>
    </source>
</evidence>
<comment type="subcellular location">
    <subcellularLocation>
        <location evidence="1 10">Cell outer membrane</location>
    </subcellularLocation>
</comment>
<keyword evidence="3 10" id="KW-0813">Transport</keyword>
<evidence type="ECO:0000256" key="7">
    <source>
        <dbReference type="ARBA" id="ARBA00022927"/>
    </source>
</evidence>
<feature type="domain" description="NolW-like" evidence="14">
    <location>
        <begin position="277"/>
        <end position="354"/>
    </location>
</feature>
<evidence type="ECO:0000259" key="15">
    <source>
        <dbReference type="Pfam" id="PF21305"/>
    </source>
</evidence>
<dbReference type="InterPro" id="IPR004846">
    <property type="entry name" value="T2SS/T3SS_dom"/>
</dbReference>
<name>A0ABQ6DZT1_9GAMM</name>
<dbReference type="InterPro" id="IPR049371">
    <property type="entry name" value="GspD-like_N0"/>
</dbReference>
<feature type="domain" description="Type II/III secretion system secretin-like" evidence="13">
    <location>
        <begin position="437"/>
        <end position="598"/>
    </location>
</feature>
<evidence type="ECO:0000256" key="1">
    <source>
        <dbReference type="ARBA" id="ARBA00004442"/>
    </source>
</evidence>
<feature type="domain" description="GspD-like N0" evidence="15">
    <location>
        <begin position="39"/>
        <end position="108"/>
    </location>
</feature>
<feature type="signal peptide" evidence="12">
    <location>
        <begin position="1"/>
        <end position="33"/>
    </location>
</feature>
<feature type="domain" description="NolW-like" evidence="14">
    <location>
        <begin position="135"/>
        <end position="198"/>
    </location>
</feature>
<evidence type="ECO:0000256" key="3">
    <source>
        <dbReference type="ARBA" id="ARBA00022448"/>
    </source>
</evidence>
<keyword evidence="7" id="KW-0653">Protein transport</keyword>
<evidence type="ECO:0000259" key="14">
    <source>
        <dbReference type="Pfam" id="PF03958"/>
    </source>
</evidence>
<dbReference type="PRINTS" id="PR00811">
    <property type="entry name" value="BCTERIALGSPD"/>
</dbReference>
<comment type="similarity">
    <text evidence="2">Belongs to the bacterial secretin family. GSP D subfamily.</text>
</comment>